<evidence type="ECO:0000256" key="1">
    <source>
        <dbReference type="SAM" id="MobiDB-lite"/>
    </source>
</evidence>
<feature type="compositionally biased region" description="Pro residues" evidence="1">
    <location>
        <begin position="55"/>
        <end position="66"/>
    </location>
</feature>
<protein>
    <submittedName>
        <fullName evidence="3">Uncharacterized protein</fullName>
    </submittedName>
</protein>
<feature type="chain" id="PRO_5035904149" evidence="2">
    <location>
        <begin position="23"/>
        <end position="134"/>
    </location>
</feature>
<keyword evidence="4" id="KW-1185">Reference proteome</keyword>
<feature type="signal peptide" evidence="2">
    <location>
        <begin position="1"/>
        <end position="22"/>
    </location>
</feature>
<reference evidence="3" key="1">
    <citation type="submission" date="2020-06" db="EMBL/GenBank/DDBJ databases">
        <title>WGS assembly of Ceratodon purpureus strain R40.</title>
        <authorList>
            <person name="Carey S.B."/>
            <person name="Jenkins J."/>
            <person name="Shu S."/>
            <person name="Lovell J.T."/>
            <person name="Sreedasyam A."/>
            <person name="Maumus F."/>
            <person name="Tiley G.P."/>
            <person name="Fernandez-Pozo N."/>
            <person name="Barry K."/>
            <person name="Chen C."/>
            <person name="Wang M."/>
            <person name="Lipzen A."/>
            <person name="Daum C."/>
            <person name="Saski C.A."/>
            <person name="Payton A.C."/>
            <person name="Mcbreen J.C."/>
            <person name="Conrad R.E."/>
            <person name="Kollar L.M."/>
            <person name="Olsson S."/>
            <person name="Huttunen S."/>
            <person name="Landis J.B."/>
            <person name="Wickett N.J."/>
            <person name="Johnson M.G."/>
            <person name="Rensing S.A."/>
            <person name="Grimwood J."/>
            <person name="Schmutz J."/>
            <person name="Mcdaniel S.F."/>
        </authorList>
    </citation>
    <scope>NUCLEOTIDE SEQUENCE</scope>
    <source>
        <strain evidence="3">R40</strain>
    </source>
</reference>
<dbReference type="EMBL" id="CM026424">
    <property type="protein sequence ID" value="KAG0581622.1"/>
    <property type="molecule type" value="Genomic_DNA"/>
</dbReference>
<gene>
    <name evidence="3" type="ORF">KC19_4G266500</name>
</gene>
<sequence>MPTATLLLIPFFAILPNPPNRCNPPRNPQSILKTTAPKPSCSNPLPKQCNSPRSSPLPPPTPPPSSTKPKTPQHSDLPPTPPNPNLQAPNLHKPPFPTHHLSKTLHKDKDSSQRRFTSHHHRMMCDLGPEIRAQ</sequence>
<evidence type="ECO:0000313" key="3">
    <source>
        <dbReference type="EMBL" id="KAG0581622.1"/>
    </source>
</evidence>
<evidence type="ECO:0000313" key="4">
    <source>
        <dbReference type="Proteomes" id="UP000822688"/>
    </source>
</evidence>
<name>A0A8T0IE00_CERPU</name>
<feature type="compositionally biased region" description="Pro residues" evidence="1">
    <location>
        <begin position="17"/>
        <end position="27"/>
    </location>
</feature>
<feature type="compositionally biased region" description="Polar residues" evidence="1">
    <location>
        <begin position="40"/>
        <end position="50"/>
    </location>
</feature>
<proteinExistence type="predicted"/>
<evidence type="ECO:0000256" key="2">
    <source>
        <dbReference type="SAM" id="SignalP"/>
    </source>
</evidence>
<feature type="region of interest" description="Disordered" evidence="1">
    <location>
        <begin position="17"/>
        <end position="134"/>
    </location>
</feature>
<accession>A0A8T0IE00</accession>
<dbReference type="Proteomes" id="UP000822688">
    <property type="component" value="Chromosome 4"/>
</dbReference>
<keyword evidence="2" id="KW-0732">Signal</keyword>
<comment type="caution">
    <text evidence="3">The sequence shown here is derived from an EMBL/GenBank/DDBJ whole genome shotgun (WGS) entry which is preliminary data.</text>
</comment>
<organism evidence="3 4">
    <name type="scientific">Ceratodon purpureus</name>
    <name type="common">Fire moss</name>
    <name type="synonym">Dicranum purpureum</name>
    <dbReference type="NCBI Taxonomy" id="3225"/>
    <lineage>
        <taxon>Eukaryota</taxon>
        <taxon>Viridiplantae</taxon>
        <taxon>Streptophyta</taxon>
        <taxon>Embryophyta</taxon>
        <taxon>Bryophyta</taxon>
        <taxon>Bryophytina</taxon>
        <taxon>Bryopsida</taxon>
        <taxon>Dicranidae</taxon>
        <taxon>Pseudoditrichales</taxon>
        <taxon>Ditrichaceae</taxon>
        <taxon>Ceratodon</taxon>
    </lineage>
</organism>
<dbReference type="AlphaFoldDB" id="A0A8T0IE00"/>